<feature type="short sequence motif" description="GXGXXG" evidence="2">
    <location>
        <begin position="10"/>
        <end position="15"/>
    </location>
</feature>
<dbReference type="RefSeq" id="WP_170230070.1">
    <property type="nucleotide sequence ID" value="NZ_BJXX01000013.1"/>
</dbReference>
<dbReference type="SUPFAM" id="SSF52151">
    <property type="entry name" value="FabD/lysophospholipase-like"/>
    <property type="match status" value="1"/>
</dbReference>
<feature type="short sequence motif" description="GXSXG" evidence="2">
    <location>
        <begin position="37"/>
        <end position="41"/>
    </location>
</feature>
<dbReference type="Pfam" id="PF01734">
    <property type="entry name" value="Patatin"/>
    <property type="match status" value="1"/>
</dbReference>
<feature type="domain" description="PNPLA" evidence="3">
    <location>
        <begin position="6"/>
        <end position="197"/>
    </location>
</feature>
<sequence>MKKIDAVFEGGGVKGIAFVGAITEFERRGFGWNRVAGTSAGAIIASLVAAGYRADELNELMKGFDYMALQKKQGLARIPGIGSWLNLWVKKGFYSGDYLYNWMNIHLAAKNVHVFGDLPSGTLKVIASNITDGRLLVLPDDAEQLGLCPRSLSVALAVRMSASLPFYFEPIIIRRQGLPVYVVDGGILSRFPLWLFEENSQSCYSTIGFRLSASYETKSYRINTLPEYMNAMLKTMMQAHDQRYIEKQHAARTVFIPTEGIPAAKFDITEEERKWLYQSGEAAAKQFMIRLPSLRIKRKTS</sequence>
<protein>
    <submittedName>
        <fullName evidence="4">Phospholipase</fullName>
    </submittedName>
</protein>
<feature type="short sequence motif" description="DGA/G" evidence="2">
    <location>
        <begin position="184"/>
        <end position="186"/>
    </location>
</feature>
<feature type="active site" description="Nucleophile" evidence="2">
    <location>
        <position position="39"/>
    </location>
</feature>
<dbReference type="EMBL" id="BJXX01000013">
    <property type="protein sequence ID" value="GEN32840.1"/>
    <property type="molecule type" value="Genomic_DNA"/>
</dbReference>
<comment type="caution">
    <text evidence="4">The sequence shown here is derived from an EMBL/GenBank/DDBJ whole genome shotgun (WGS) entry which is preliminary data.</text>
</comment>
<dbReference type="InterPro" id="IPR052580">
    <property type="entry name" value="Lipid_Hydrolase"/>
</dbReference>
<dbReference type="GO" id="GO:0016787">
    <property type="term" value="F:hydrolase activity"/>
    <property type="evidence" value="ECO:0007669"/>
    <property type="project" value="UniProtKB-UniRule"/>
</dbReference>
<evidence type="ECO:0000259" key="3">
    <source>
        <dbReference type="PROSITE" id="PS51635"/>
    </source>
</evidence>
<evidence type="ECO:0000256" key="2">
    <source>
        <dbReference type="PROSITE-ProRule" id="PRU01161"/>
    </source>
</evidence>
<feature type="active site" description="Proton acceptor" evidence="2">
    <location>
        <position position="184"/>
    </location>
</feature>
<evidence type="ECO:0000313" key="5">
    <source>
        <dbReference type="Proteomes" id="UP000321157"/>
    </source>
</evidence>
<dbReference type="PROSITE" id="PS51635">
    <property type="entry name" value="PNPLA"/>
    <property type="match status" value="1"/>
</dbReference>
<keyword evidence="5" id="KW-1185">Reference proteome</keyword>
<proteinExistence type="predicted"/>
<evidence type="ECO:0000313" key="4">
    <source>
        <dbReference type="EMBL" id="GEN32840.1"/>
    </source>
</evidence>
<dbReference type="PANTHER" id="PTHR46394:SF1">
    <property type="entry name" value="PNPLA DOMAIN-CONTAINING PROTEIN"/>
    <property type="match status" value="1"/>
</dbReference>
<accession>A0A511V1R6</accession>
<name>A0A511V1R6_9BACL</name>
<gene>
    <name evidence="4" type="ORF">ADA01nite_03000</name>
</gene>
<reference evidence="4 5" key="1">
    <citation type="submission" date="2019-07" db="EMBL/GenBank/DDBJ databases">
        <title>Whole genome shotgun sequence of Aneurinibacillus danicus NBRC 102444.</title>
        <authorList>
            <person name="Hosoyama A."/>
            <person name="Uohara A."/>
            <person name="Ohji S."/>
            <person name="Ichikawa N."/>
        </authorList>
    </citation>
    <scope>NUCLEOTIDE SEQUENCE [LARGE SCALE GENOMIC DNA]</scope>
    <source>
        <strain evidence="4 5">NBRC 102444</strain>
    </source>
</reference>
<keyword evidence="1 2" id="KW-0443">Lipid metabolism</keyword>
<dbReference type="PANTHER" id="PTHR46394">
    <property type="entry name" value="ANNEXIN"/>
    <property type="match status" value="1"/>
</dbReference>
<keyword evidence="2" id="KW-0378">Hydrolase</keyword>
<dbReference type="InterPro" id="IPR016035">
    <property type="entry name" value="Acyl_Trfase/lysoPLipase"/>
</dbReference>
<organism evidence="4 5">
    <name type="scientific">Aneurinibacillus danicus</name>
    <dbReference type="NCBI Taxonomy" id="267746"/>
    <lineage>
        <taxon>Bacteria</taxon>
        <taxon>Bacillati</taxon>
        <taxon>Bacillota</taxon>
        <taxon>Bacilli</taxon>
        <taxon>Bacillales</taxon>
        <taxon>Paenibacillaceae</taxon>
        <taxon>Aneurinibacillus group</taxon>
        <taxon>Aneurinibacillus</taxon>
    </lineage>
</organism>
<dbReference type="CDD" id="cd07207">
    <property type="entry name" value="Pat_ExoU_VipD_like"/>
    <property type="match status" value="1"/>
</dbReference>
<dbReference type="AlphaFoldDB" id="A0A511V1R6"/>
<dbReference type="InterPro" id="IPR002641">
    <property type="entry name" value="PNPLA_dom"/>
</dbReference>
<keyword evidence="2" id="KW-0442">Lipid degradation</keyword>
<dbReference type="Gene3D" id="3.40.1090.10">
    <property type="entry name" value="Cytosolic phospholipase A2 catalytic domain"/>
    <property type="match status" value="2"/>
</dbReference>
<dbReference type="GO" id="GO:0016042">
    <property type="term" value="P:lipid catabolic process"/>
    <property type="evidence" value="ECO:0007669"/>
    <property type="project" value="UniProtKB-UniRule"/>
</dbReference>
<dbReference type="Proteomes" id="UP000321157">
    <property type="component" value="Unassembled WGS sequence"/>
</dbReference>
<evidence type="ECO:0000256" key="1">
    <source>
        <dbReference type="ARBA" id="ARBA00023098"/>
    </source>
</evidence>